<protein>
    <submittedName>
        <fullName evidence="1">Uncharacterized protein</fullName>
    </submittedName>
</protein>
<dbReference type="EMBL" id="JAPFFK010000017">
    <property type="protein sequence ID" value="KAJ6699344.1"/>
    <property type="molecule type" value="Genomic_DNA"/>
</dbReference>
<organism evidence="1 2">
    <name type="scientific">Salix purpurea</name>
    <name type="common">Purple osier willow</name>
    <dbReference type="NCBI Taxonomy" id="77065"/>
    <lineage>
        <taxon>Eukaryota</taxon>
        <taxon>Viridiplantae</taxon>
        <taxon>Streptophyta</taxon>
        <taxon>Embryophyta</taxon>
        <taxon>Tracheophyta</taxon>
        <taxon>Spermatophyta</taxon>
        <taxon>Magnoliopsida</taxon>
        <taxon>eudicotyledons</taxon>
        <taxon>Gunneridae</taxon>
        <taxon>Pentapetalae</taxon>
        <taxon>rosids</taxon>
        <taxon>fabids</taxon>
        <taxon>Malpighiales</taxon>
        <taxon>Salicaceae</taxon>
        <taxon>Saliceae</taxon>
        <taxon>Salix</taxon>
    </lineage>
</organism>
<name>A0A9Q0Q407_SALPP</name>
<reference evidence="1" key="2">
    <citation type="journal article" date="2023" name="Int. J. Mol. Sci.">
        <title>De Novo Assembly and Annotation of 11 Diverse Shrub Willow (Salix) Genomes Reveals Novel Gene Organization in Sex-Linked Regions.</title>
        <authorList>
            <person name="Hyden B."/>
            <person name="Feng K."/>
            <person name="Yates T.B."/>
            <person name="Jawdy S."/>
            <person name="Cereghino C."/>
            <person name="Smart L.B."/>
            <person name="Muchero W."/>
        </authorList>
    </citation>
    <scope>NUCLEOTIDE SEQUENCE</scope>
    <source>
        <tissue evidence="1">Shoot tip</tissue>
    </source>
</reference>
<evidence type="ECO:0000313" key="1">
    <source>
        <dbReference type="EMBL" id="KAJ6699344.1"/>
    </source>
</evidence>
<proteinExistence type="predicted"/>
<sequence>MWLEQPDKLYCIFASYSHQCIVFCTCRKVIVKRDTYHQSYCATKSHSTCHSKIQMISKLRRPQNWMARDSFFKTHTLSYTTGVASTTFS</sequence>
<evidence type="ECO:0000313" key="2">
    <source>
        <dbReference type="Proteomes" id="UP001151532"/>
    </source>
</evidence>
<keyword evidence="2" id="KW-1185">Reference proteome</keyword>
<reference evidence="1" key="1">
    <citation type="submission" date="2022-11" db="EMBL/GenBank/DDBJ databases">
        <authorList>
            <person name="Hyden B.L."/>
            <person name="Feng K."/>
            <person name="Yates T."/>
            <person name="Jawdy S."/>
            <person name="Smart L.B."/>
            <person name="Muchero W."/>
        </authorList>
    </citation>
    <scope>NUCLEOTIDE SEQUENCE</scope>
    <source>
        <tissue evidence="1">Shoot tip</tissue>
    </source>
</reference>
<dbReference type="Proteomes" id="UP001151532">
    <property type="component" value="Chromosome 6"/>
</dbReference>
<dbReference type="AlphaFoldDB" id="A0A9Q0Q407"/>
<comment type="caution">
    <text evidence="1">The sequence shown here is derived from an EMBL/GenBank/DDBJ whole genome shotgun (WGS) entry which is preliminary data.</text>
</comment>
<gene>
    <name evidence="1" type="ORF">OIU79_012576</name>
</gene>
<accession>A0A9Q0Q407</accession>